<dbReference type="CDD" id="cd05930">
    <property type="entry name" value="A_NRPS"/>
    <property type="match status" value="1"/>
</dbReference>
<gene>
    <name evidence="9" type="ORF">FHU29_004114</name>
</gene>
<dbReference type="PANTHER" id="PTHR45527:SF1">
    <property type="entry name" value="FATTY ACID SYNTHASE"/>
    <property type="match status" value="1"/>
</dbReference>
<feature type="domain" description="Carrier" evidence="8">
    <location>
        <begin position="5990"/>
        <end position="6065"/>
    </location>
</feature>
<dbReference type="InterPro" id="IPR045851">
    <property type="entry name" value="AMP-bd_C_sf"/>
</dbReference>
<dbReference type="InterPro" id="IPR029058">
    <property type="entry name" value="AB_hydrolase_fold"/>
</dbReference>
<dbReference type="InterPro" id="IPR020806">
    <property type="entry name" value="PKS_PP-bd"/>
</dbReference>
<feature type="domain" description="Carrier" evidence="8">
    <location>
        <begin position="7052"/>
        <end position="7127"/>
    </location>
</feature>
<dbReference type="UniPathway" id="UPA00011"/>
<dbReference type="InterPro" id="IPR020845">
    <property type="entry name" value="AMP-binding_CS"/>
</dbReference>
<dbReference type="FunFam" id="3.30.300.30:FF:000010">
    <property type="entry name" value="Enterobactin synthetase component F"/>
    <property type="match status" value="1"/>
</dbReference>
<dbReference type="InterPro" id="IPR036736">
    <property type="entry name" value="ACP-like_sf"/>
</dbReference>
<dbReference type="NCBIfam" id="NF003417">
    <property type="entry name" value="PRK04813.1"/>
    <property type="match status" value="6"/>
</dbReference>
<dbReference type="FunFam" id="3.40.50.980:FF:000001">
    <property type="entry name" value="Non-ribosomal peptide synthetase"/>
    <property type="match status" value="4"/>
</dbReference>
<dbReference type="Gene3D" id="3.40.50.1820">
    <property type="entry name" value="alpha/beta hydrolase"/>
    <property type="match status" value="1"/>
</dbReference>
<keyword evidence="4" id="KW-0597">Phosphoprotein</keyword>
<dbReference type="PROSITE" id="PS50075">
    <property type="entry name" value="CARRIER"/>
    <property type="match status" value="6"/>
</dbReference>
<keyword evidence="6" id="KW-0045">Antibiotic biosynthesis</keyword>
<dbReference type="SUPFAM" id="SSF53474">
    <property type="entry name" value="alpha/beta-Hydrolases"/>
    <property type="match status" value="1"/>
</dbReference>
<evidence type="ECO:0000256" key="4">
    <source>
        <dbReference type="ARBA" id="ARBA00022553"/>
    </source>
</evidence>
<keyword evidence="10" id="KW-1185">Reference proteome</keyword>
<dbReference type="GO" id="GO:0008610">
    <property type="term" value="P:lipid biosynthetic process"/>
    <property type="evidence" value="ECO:0007669"/>
    <property type="project" value="UniProtKB-ARBA"/>
</dbReference>
<dbReference type="SUPFAM" id="SSF56801">
    <property type="entry name" value="Acetyl-CoA synthetase-like"/>
    <property type="match status" value="6"/>
</dbReference>
<evidence type="ECO:0000256" key="3">
    <source>
        <dbReference type="ARBA" id="ARBA00022450"/>
    </source>
</evidence>
<dbReference type="InterPro" id="IPR006162">
    <property type="entry name" value="Ppantetheine_attach_site"/>
</dbReference>
<name>A0A839RTS5_9ACTN</name>
<dbReference type="RefSeq" id="WP_064438360.1">
    <property type="nucleotide sequence ID" value="NZ_BDDI01000001.1"/>
</dbReference>
<dbReference type="FunFam" id="1.10.1200.10:FF:000016">
    <property type="entry name" value="Non-ribosomal peptide synthase"/>
    <property type="match status" value="1"/>
</dbReference>
<dbReference type="InterPro" id="IPR001242">
    <property type="entry name" value="Condensation_dom"/>
</dbReference>
<dbReference type="CDD" id="cd17643">
    <property type="entry name" value="A_NRPS_Cytc1-like"/>
    <property type="match status" value="1"/>
</dbReference>
<dbReference type="FunFam" id="2.30.38.10:FF:000001">
    <property type="entry name" value="Non-ribosomal peptide synthetase PvdI"/>
    <property type="match status" value="1"/>
</dbReference>
<dbReference type="InterPro" id="IPR025110">
    <property type="entry name" value="AMP-bd_C"/>
</dbReference>
<feature type="domain" description="Carrier" evidence="8">
    <location>
        <begin position="1236"/>
        <end position="1311"/>
    </location>
</feature>
<dbReference type="GO" id="GO:0009239">
    <property type="term" value="P:enterobactin biosynthetic process"/>
    <property type="evidence" value="ECO:0007669"/>
    <property type="project" value="TreeGrafter"/>
</dbReference>
<dbReference type="PROSITE" id="PS00455">
    <property type="entry name" value="AMP_BINDING"/>
    <property type="match status" value="6"/>
</dbReference>
<keyword evidence="3" id="KW-0596">Phosphopantetheine</keyword>
<dbReference type="GO" id="GO:0009366">
    <property type="term" value="C:enterobactin synthetase complex"/>
    <property type="evidence" value="ECO:0007669"/>
    <property type="project" value="TreeGrafter"/>
</dbReference>
<dbReference type="Pfam" id="PF00501">
    <property type="entry name" value="AMP-binding"/>
    <property type="match status" value="6"/>
</dbReference>
<dbReference type="EMBL" id="JACHWS010000004">
    <property type="protein sequence ID" value="MBB3039626.1"/>
    <property type="molecule type" value="Genomic_DNA"/>
</dbReference>
<dbReference type="SUPFAM" id="SSF47336">
    <property type="entry name" value="ACP-like"/>
    <property type="match status" value="6"/>
</dbReference>
<dbReference type="NCBIfam" id="TIGR01720">
    <property type="entry name" value="NRPS-para261"/>
    <property type="match status" value="1"/>
</dbReference>
<dbReference type="InterPro" id="IPR023213">
    <property type="entry name" value="CAT-like_dom_sf"/>
</dbReference>
<dbReference type="Pfam" id="PF00668">
    <property type="entry name" value="Condensation"/>
    <property type="match status" value="8"/>
</dbReference>
<dbReference type="FunFam" id="3.40.50.12780:FF:000012">
    <property type="entry name" value="Non-ribosomal peptide synthetase"/>
    <property type="match status" value="2"/>
</dbReference>
<dbReference type="Gene3D" id="3.30.559.10">
    <property type="entry name" value="Chloramphenicol acetyltransferase-like domain"/>
    <property type="match status" value="7"/>
</dbReference>
<dbReference type="Proteomes" id="UP000567922">
    <property type="component" value="Unassembled WGS sequence"/>
</dbReference>
<dbReference type="PANTHER" id="PTHR45527">
    <property type="entry name" value="NONRIBOSOMAL PEPTIDE SYNTHETASE"/>
    <property type="match status" value="1"/>
</dbReference>
<dbReference type="CDD" id="cd19540">
    <property type="entry name" value="LCL_NRPS-like"/>
    <property type="match status" value="4"/>
</dbReference>
<comment type="cofactor">
    <cofactor evidence="1">
        <name>pantetheine 4'-phosphate</name>
        <dbReference type="ChEBI" id="CHEBI:47942"/>
    </cofactor>
</comment>
<dbReference type="InterPro" id="IPR042099">
    <property type="entry name" value="ANL_N_sf"/>
</dbReference>
<dbReference type="Pfam" id="PF13193">
    <property type="entry name" value="AMP-binding_C"/>
    <property type="match status" value="6"/>
</dbReference>
<dbReference type="NCBIfam" id="NF004282">
    <property type="entry name" value="PRK05691.1"/>
    <property type="match status" value="6"/>
</dbReference>
<feature type="domain" description="Carrier" evidence="8">
    <location>
        <begin position="3361"/>
        <end position="3436"/>
    </location>
</feature>
<dbReference type="Gene3D" id="3.30.300.30">
    <property type="match status" value="6"/>
</dbReference>
<evidence type="ECO:0000259" key="8">
    <source>
        <dbReference type="PROSITE" id="PS50075"/>
    </source>
</evidence>
<dbReference type="CDD" id="cd17646">
    <property type="entry name" value="A_NRPS_AB3403-like"/>
    <property type="match status" value="1"/>
</dbReference>
<dbReference type="GO" id="GO:0047527">
    <property type="term" value="F:2,3-dihydroxybenzoate-serine ligase activity"/>
    <property type="evidence" value="ECO:0007669"/>
    <property type="project" value="TreeGrafter"/>
</dbReference>
<evidence type="ECO:0000256" key="5">
    <source>
        <dbReference type="ARBA" id="ARBA00022737"/>
    </source>
</evidence>
<dbReference type="SMART" id="SM00824">
    <property type="entry name" value="PKS_TE"/>
    <property type="match status" value="1"/>
</dbReference>
<reference evidence="9 10" key="1">
    <citation type="submission" date="2020-08" db="EMBL/GenBank/DDBJ databases">
        <title>Sequencing the genomes of 1000 actinobacteria strains.</title>
        <authorList>
            <person name="Klenk H.-P."/>
        </authorList>
    </citation>
    <scope>NUCLEOTIDE SEQUENCE [LARGE SCALE GENOMIC DNA]</scope>
    <source>
        <strain evidence="9 10">DSM 45258</strain>
    </source>
</reference>
<dbReference type="GO" id="GO:0043041">
    <property type="term" value="P:amino acid activation for nonribosomal peptide biosynthetic process"/>
    <property type="evidence" value="ECO:0007669"/>
    <property type="project" value="TreeGrafter"/>
</dbReference>
<dbReference type="InterPro" id="IPR010060">
    <property type="entry name" value="NRPS_synth"/>
</dbReference>
<evidence type="ECO:0000313" key="10">
    <source>
        <dbReference type="Proteomes" id="UP000567922"/>
    </source>
</evidence>
<dbReference type="InterPro" id="IPR001031">
    <property type="entry name" value="Thioesterase"/>
</dbReference>
<sequence>MSVGDTPQHDQESWLARHARASEPFPLSQAQYGMWFAQQLEPEVPVSIAQYIELRGDLDPDLLDLSIDRARCEIGSGALRILQQDGEPLQMVALGPEKHIERYDFRSHPDPISAAFEWMHAEYSTPIDLLRDRIGISALLQVGDEHYLWYGRIHHVALDGYAATRWVTRAAELYTCAKEGRDPAPAPFADLYSLYEADVNYRSSARYAADRDFWLDRLQGRDVVSSLVDGTAQALPRTKLETAALSPQAAERLENSDQEFGVSAAAVLVGAFAVYLSRMTGEEDVTVSSPMLGRVNKQQRDSGGTFANTFPLRVSVHPEDSIKSLLQSVHTEQLGTLRHQRFSVEEIRHEIGLGDSPRRLLGPIVNPMLFEQNIVLGDIVGEFTILTSGPVEDLLVNIYPRGNPVRTHVDFRANPNLYGDDLLREHHQRFMAFLEEFLSADVSAALDTVHAETVAMGVERYRARVRREFWREALAGLPNSLELPGLTTRTNGRRGALIETSLALPQGIRSGVARVAQQSGAQPLAVLGAITSSVLARLSSSSDIAVGVPVAGPEGEFSAVVLRAGIDLAESVSSLAARVQESSTEIATRALGGSLKDIAGVIDGDGGSDRKAPCHAVIAAVDEVLVTDNGNVTDRVVGASLGPDFDACDLQFIFSLTGENPELTVRYADDVASAETASLIGKRLVQLFVRAIETPDQPVGDLDMLTAAEEVSLLPVSGPESATTLPLPHVFARSASANPDGIAIIVGDRQLTYRELDQLSSRLARHLIDRTGARPEQLVAMGVARSLESILATWAIAKTGAGFVPVDPNYPRDRVEHMIEDSGSVVGLTVRDQRHLLPDTIQWIVIDDPATEKLTAEYSAEPLTDADRLAPLRLDNIAYVIYTSGSTGKPKGVSVAHHGLESFAAEQRDAYAVTAASRVMAFSSPSFDASMLEMLFSLGNSATMVIVPPTVFGGDDLRTILHDHHVTHAFITPMALASVNPEGLDDLQRIAVGGEALPRELLTKWAPGRTFHNIYGPTETTIVTAISEPLVPGDPISIGGPIRGTRMVILDTRLQPVPMGVAGELYITGLGLARGYHDRAALTASRFVADPYGPSGSRIYRTGDLARWAHAPRSGNLTIEYVGRSDFQVKVRGFRIELGEIDSLLETHPSVSIAATLGRSGPSGDTVLVSYVKFKPGKDVEVSALTRHLEEFLPSYMVPSAIVVLDEIPLNPVGKLDRNALPDPDFGTGTRGKFRAPTNPVEEIVVQVFTEILSIDTLGVDDSFFDAGGNSLIATRAVARINAALQSEITVRDLFEAPTASALAVRVEQHGSAQRVALVPWERPSRIPLSLAQQRIWFINQFDTASPAYNVPMSVRLQGTVDVGALQIALSDVVERHEALRTVFPTSEDGPHQVILPLADAVPDLTPLPVASEDELAAEVAEFAAQGFDVTRDLPLRARLFQRSTGDHTLVLVVHHICADGFSLQPLARDVVVAYTSRISGGAPDWAPLAVQYADYALWQRALLGSDDDPESIAAQQLEYWEEVLSGLPDVLELPLDHPRPAVQSLSGREHTFTVPAYLHHQLLDVAHATGSTLFMVIHSALSVLLAKLSGSEDISVGTPIAGRGEAALDDLVGMFVNTLVLRTEVQPEVDFTGLLAQARAVDIGAFSHSDVPFERLVDALQPHRSTAHPPLFQVMLEFQNLGEVRVDLPGLQVDAKPLATDTAKFDLQVILTEQFDEDGRPREMQASVTYASDLYDPATIERFSNQFVRVLEQVSADPAVRIGNVSLLDTQEREQLAAAGSGAPADLPEVTLADLFTAQAQRTPDAIALEFEGDILTYREFEARSSQLARYLIARGVGPETTVALSMRRSIDLLVGMYAVTLAGAAYVPVDPDHPADRNDYVLSTADPVCVLVTSYDDLAVEVTAPVLVLGEINLQRYSSSPVTETDRIVPLRPDHTAYVIFTSGSTGRPKGVAVTHRAIVNRLIWMQAEYRLSNDDVVLQKTPYTFDVSVWEFFWPLQTGARLVIARPDGHRDPAYLARLIQNSQVSVLHFVPSMLATFAAALDRRQAKALQSLTKVFCSGEALPPAVVNDFRALTNAEVHNLYGPTEAAVDVTYHEFSEADTVSVPIGAPVWNTQVFVLDSALRPVPMGVPGELYLAGTQLARGYITRGDLTADRFVANPFAESGARMYRTGDLVRWRATPNGGLELDYIGRTDFQVKLRGLRIELPEIESVLLEQAEVTQTAVVVHQDKHTGDRLIAYLVGAAGSEPDTDQLAKAVAAALPSYMVPAQFVVLDEFPLGATGKLDRKALPVPDLVSVSGDFVAPRTPVEQIIAEIFAELLGNERVSVDDSFFDLGGNSLVAARLVARINAALGTEIGVRDLFDAPSVAALAHRSETAKGRARPPLTASARPEIVPVSLAQQRMWFINQFDTASAAYNVPMPIRLTGAVDRVALEQALRDVVERHESLRTVYPATQNGPIQVVVPTAEVLIDLTPQKVSGEARLREMLAECAFAGFDVATAVPLRATLFELSPTDFVLLVVAHHIASDGFSLAPLARDVVIAYTSRANGAEPDWSPLPIQYADYALWQRELLGEEDDPDSLAHAQLEFWRNALAGIPEALELPSDRPRPAVQSLRGAVEEFAISAELHGRLSDLARANNTSVFMVMHASIALLLARLTGSTDIPVGTPIAGRGEADLDDLVGMFVNTLVLRAQVDPDKSFTDLLNNVRSFDLVAFGQSDLPFERLVEVLNPQRSQAHSPLFQVMLEFQNNEKPRLELPGLTVEPLDIDIDIANFDLQFVLSEISRDAETGGMAAAIRYATDLFDGPTIRTFIKRFVLLLEGVASQPDIPVSRIGIMDDAERADITSVSGGPGNRLEVLPDLLTMGIRDYDAPAVIDGDKQLTYRELDEQSNRIARLLIEEGVGPEKFVALGFSRSFEWLISLWAVTKAGGAFVPVDPTYPTERIEHMLNDSGAIVGLSTQAHSETLPQLVPWRYLDAPEFRARLQQASAAPVTDADRLETLRLENSAYLIYTSGSTGKPKGVVVPHTGLDNFTPAMVAHPSVTKDSRVLSFASPSFDASLLEVLMAFGAGASIVLVPPDVYGGDELTAVIRDHRVTHGFITPLGLASVDRDQVEHFQFVVVGGEAVPPDVVDHWAGGRRLFNGYGPTETTIVATMSDPMTPGEPVRIGKLFNGVTAVVLDQRLQPVPKGISGELYISGLGLARGYHDRFGLTANRFVANPYGEPGARMYRTGDVVRWSDDYQLEYLGRSDFQVKVRGFRIELGEIDAALNSHPSIDFAATLGKTGPSGATVLVSYVREAPGHVASTKELTDHIAAFLPAYMVPSVIMVIDEIPLAVTGKLDRNALPEPDFSFAASEFRAPSNPVEEILAGIFTDVLGLTRISVGENFFDVGGNSLVATRLVARANAAFGSQIGVRDLFEAPTVESLAARIEQYGARGADRPELRARPQSARPARIPLSPAQQRMWFINQFDPDSPAYNVPMAIRLSGRLNLAALESAISDVLDRHESLRTLFPETLDGPVQVILPASAVNFDLTPVPADASELIESIQDFVAVGFDATAAVPVRARLLRLHDREHVLVIVVHHIAADGFSMAPLAADVMVAYSARLLGQAPEWAPLPVQYADFALWQRELLGEESDPESVSARQLEYWKATLAGLPDVVDLPADRPRPVTASQRGGLVRFGVDAELHRQLTVLARELNSTMFMVMHAALAVLVSRLSGKDDIAIGTPIAGRGEAALDPVVGMFVNTLVLRTEIDQDATFDDILAAIRETDLGAFTHADIAFERLVEVLRPERSTSHAPLFQVLLEFQNNPEASLELPELTVSAVEFEDHISKFDLQLSVREERDGSGNPAGIHVGFVYATDLFDEATVRTFGDRFLRILRAVAATPVIPVGDIALLSEVEQQQMLTAWNHPGTEVEQATLAARFRERAAEFADRPAVTFAAADGMRTLTYRELDERSNRLARRLIEAGAGPEKLVAVAVPRDEQLIVALLAVIKSGAGYLPVDLTYPADRIEFMISDGAPVAVVTTAQDEVLLPSISAPVIYADADVSGYSAEPITDADRNDALSWDNVAYVIYTSGSTGKPKGVAVPHRTVMTLMANTDEKFGFTEDDVWTMFHSYAFDFSVWELWGPLLYGGKLVVVDYFTARNPEQFLELLRRERVTVLNQTPSAFYQLAEAERLSASDGGALALRHIIFGGEALDLGQLDRWYTRHADDAPRLVNMYGITETTVHVSYLELDREFAASASASVIGQALPGLRVAVLDERLRPVPPGTIGEMYVSGPQLSRGYLGRPDLTASRFVADPHGEPGAVMYRSGDLARWNRDGQLEYLGRSDFQVQLRGFRIELGEIEAELLRYPGVAQSVVLMRSDSGPGSERLVGYVVPESGSYLTPAAILDALGDTLAAHMVPSAVVVLDEFPLTANGKLDRRALPAPDFGALVQEGREPSTPVEEKLAAVFAEVLGLPSVGIDDSFFALGGDSIMSIQLVTRAKAAGIQVSPRDVFNLKTVAALAQIATVVGEAEQVSLLELPGGGVGRLPLTPVMEWMRERGGNYNRYAQVALLTLPAGIDETGISRTLQAVIDRHDLLRARLTGSELSVGAPGSVDAAALVSRVHVDHEPGTPEFTRAAEVALNSAADRLDPDAGVMLQAVWLDAGAGVSGRILLAIHHIAVDGVSWRILVPDLATAWSQIAAGQSPELAPVGTSFRRWAHGLKENASARETELELWQSFLSREDALVGSREFDPRVDTNETVERITVELPTVVTDQLLTRVPEVFHGGVNDGLLAGLALALAKWKGASAPLISLEGHGREEEAVPGADLSRTVGWFTTIFPVRLDLEGPGGSGSFSAAEIDDAFAGGEAAGAAVKAVKEVLRAIPDRGIGYGQLRYLSPAVAEDLRRLRRPQVSFNYLGRFTTSDLPEDLRTLGWMPVGDDEDTSNLAATQNPDMAAMAVLDINAVTAATTGGPVLRATIGFATGLLTREEVDEFAGLWSDALTAIANHAAQPHAGGFTPSDLELVSVDQNTIDRLETRFRAIADVWPLSPLQSGLLFHAVLAEQSVDAYMVQLVLHLKGVVDAERMRRSAQALINRHSNLRVAFAADSAGNPVQVVVDDLQVPFATRDLSGERDLDGALQQVLTADQEQQFDMGDAPLIRFMLISLGAGEYRFVITNHHILLDGWSTPLVLRELITLYVMNGDGSALPPSRSYRDYLAWLQQQNPQESLKAWASALAGVEEPTTIAPLDRARQMDVTSTDIVVDFTKAETEQLTVLARDLGVTLNTLIQTAWGILLATMTSRDDVVFGTTVSGRPPTISGVEQMVGLFINTLPVRIRLDSQETLAELLVRVQGEQAELLDHHYVQLADIQRAVGAGSTFDTLAVFESYPVDVAGATADTDFAGMRVTALDGADAAHYPVTLVAHTDDALHVKLKYFPSMFGVADMTAMISRYAQLLRDIGAHPERRYAQLTVLDASEKQDLAPVHGEPGQTVLPLPEVLADAVTQNPDGVAVIDGDREITYRELDRLSNQLARVLIERGVGPETFVALGIARSLESILGIWGVTKSGGAYVPIDPTYPADRIEHMLTDSGVVLGLTTRSHAGSLPSDVSWLVIDDSECLDDIAARSDAPVTQAERASAITLDTAAYVIYTSGSTGKPKGVVSTHRGLENFAIEAREHFQVSREARVMHFSSPSFDASVLELLQAFGSAATMVIIPPTVYGGSELAETIRSKKVTHAFITPLALGSMDPEGLEHFSNVSVGGEPVPSDLIDVWAPGRNLYNGYGPTETTIMVTISPPAAAGEPVLIGGPIRGTHAVVLDSRLQPVPVGVSGELYISGEGLTRGYHERRGLTAERFIANPFGEPGGRMYRTGDVVRWVRTATGGLQIDYVGRSDFQVKIRGFRIELGEIDAALRSYPAIGFAATIGHKGPNGQAMLVSYVQPNEGARIDTADVTKFLGQSLPSHMVPSAIIPIDEVPRTPVGKLDRTALPSPDVALPEPEYVSPRNVVEEIVAGVFAEVLGTDRVSVTASFFDLGGNSLVATRVIARVNEALGTSLGVRELFDAPSVDQLAARAEAAGTPGGPRPALEPRPRPEHVPVSLAQQRMWFINQFDTTSPAYNVPLAVRLTGTLSVPALEMALRDVIGRHEALRTVFPDSADGPSQVVVPADHVVPDLAPQQVRDESELRQRIVRLAAAGFDVAAEVPLRARLFRLTDTQHVLLVVVHHISADGFSMGPLAKDVVTAYHARKAGAAPNWAPLKVQYADYTLWQRDLLGDDTDPASLAATQIDYWKRSLTGLPDLLELPTDRHRPAQQSMRGADVRFVIPAELHAQLEQVARQQGATLFMVLHSALAVLLSRLSGMNDIAIGTPIAGRGEAALDDLVGMFVNTLVLRTEVDSAESFAELLAHARETDLAAFGHADVPFEQLVDVLNPERSTAHSPLFQATIEFQNISRPSIELEGLHLEALDFETSIAKYDLELILGGDGSATGAHTDLEAAFTYATDLFDAGTVAKFADRYLQILTAVAAAPSVKVGEIGLLSEQERDRFAPVRGPEGLTPRLLPDLLNDAATQNPDAPALIFGNAALSYRELDERSSQLARVLIAQGAGPEGVVALGLSRSIESVLAVWAVAKTGAAFVPVDPNYPPERIEHMLTDSGAVAGLTVAAHKQGLPDLLPWLELDSEELARLVGREATTPVLDIERIRPLHLANPAYLIYTSGSTGKPKGVAVTHRGLASLAAEERDHLQVTQESRVLHSASPSFDASIFEMLMAYCGAATLVVAPPEVYGGAPMAELLREQRISHAFFTPAVLASVDEGEVGTLRSILVAGDVCPPELVARWAPGRAMVNAYGPTETTIMSSITAPMAAGEAVTIGATTRGFTAMVLDARLQPLPAGVAGELYLAGPALARGYHGRFALTSERFVASPFGAPGERMYRTGDVVRWIDRAGEPELEFVGRSDFQVKIRGLRIELGEIDTALASHPHVSFATTAGVSGPGGDTLLVSYAVPHAGDSVTAEELTAYLGEFLPSYMVPSVIMLIDEIPLTPVGKLDRKALPVPDLERLKKEFVAPRNDNEAAVVAVFARVLGVDQISVHDSFFDLGGNSLSVTRVVSELEKETGRSIRLQAVFLNPTPAGLADRLSRPDDAPSELAAQLLAPVIRLRQNGRKAPVFCVHPGVGLSWAYTGLTQHIPEEHPVYGLQLPSLTGAEPAQSIEQLAATYIDHIRTLAPEGPYHLLGWSLGGVIAQEMAAQLRDAGDEVGVLAMLDSYVAADTDVPDMAELIRSFGVEVPEGAELSYESAVALIDSEFGQPTGLTGAYMERIHSGFADAARIMRSFTPHDFAGETVFFAADNTVDPAGNVRTPQEWAATLPAMTVYEVPVRHQRMVEPDALAVIGPILRRYLQQGD</sequence>
<dbReference type="Gene3D" id="3.40.50.980">
    <property type="match status" value="10"/>
</dbReference>
<organism evidence="9 10">
    <name type="scientific">Hoyosella altamirensis</name>
    <dbReference type="NCBI Taxonomy" id="616997"/>
    <lineage>
        <taxon>Bacteria</taxon>
        <taxon>Bacillati</taxon>
        <taxon>Actinomycetota</taxon>
        <taxon>Actinomycetes</taxon>
        <taxon>Mycobacteriales</taxon>
        <taxon>Hoyosellaceae</taxon>
        <taxon>Hoyosella</taxon>
    </lineage>
</organism>
<dbReference type="InterPro" id="IPR009081">
    <property type="entry name" value="PP-bd_ACP"/>
</dbReference>
<dbReference type="FunFam" id="1.10.1200.10:FF:000005">
    <property type="entry name" value="Nonribosomal peptide synthetase 1"/>
    <property type="match status" value="2"/>
</dbReference>
<dbReference type="Gene3D" id="3.40.50.12780">
    <property type="entry name" value="N-terminal domain of ligase-like"/>
    <property type="match status" value="1"/>
</dbReference>
<dbReference type="PROSITE" id="PS00012">
    <property type="entry name" value="PHOSPHOPANTETHEINE"/>
    <property type="match status" value="6"/>
</dbReference>
<evidence type="ECO:0000256" key="2">
    <source>
        <dbReference type="ARBA" id="ARBA00006432"/>
    </source>
</evidence>
<accession>A0A839RTS5</accession>
<dbReference type="SMART" id="SM00823">
    <property type="entry name" value="PKS_PP"/>
    <property type="match status" value="6"/>
</dbReference>
<evidence type="ECO:0000256" key="1">
    <source>
        <dbReference type="ARBA" id="ARBA00001957"/>
    </source>
</evidence>
<protein>
    <submittedName>
        <fullName evidence="9">Amino acid adenylation domain-containing protein/non-ribosomal peptide synthase protein (TIGR01720 family)</fullName>
    </submittedName>
</protein>
<feature type="domain" description="Carrier" evidence="8">
    <location>
        <begin position="4443"/>
        <end position="4517"/>
    </location>
</feature>
<evidence type="ECO:0000256" key="6">
    <source>
        <dbReference type="ARBA" id="ARBA00023194"/>
    </source>
</evidence>
<dbReference type="Gene3D" id="2.30.38.10">
    <property type="entry name" value="Luciferase, Domain 3"/>
    <property type="match status" value="5"/>
</dbReference>
<dbReference type="SUPFAM" id="SSF52777">
    <property type="entry name" value="CoA-dependent acyltransferases"/>
    <property type="match status" value="15"/>
</dbReference>
<dbReference type="InterPro" id="IPR000873">
    <property type="entry name" value="AMP-dep_synth/lig_dom"/>
</dbReference>
<dbReference type="CDD" id="cd19543">
    <property type="entry name" value="DCL_NRPS"/>
    <property type="match status" value="1"/>
</dbReference>
<feature type="domain" description="Carrier" evidence="8">
    <location>
        <begin position="2306"/>
        <end position="2381"/>
    </location>
</feature>
<dbReference type="OrthoDB" id="4501954at2"/>
<comment type="similarity">
    <text evidence="2">Belongs to the ATP-dependent AMP-binding enzyme family.</text>
</comment>
<keyword evidence="5" id="KW-0677">Repeat</keyword>
<dbReference type="NCBIfam" id="TIGR01733">
    <property type="entry name" value="AA-adenyl-dom"/>
    <property type="match status" value="6"/>
</dbReference>
<evidence type="ECO:0000256" key="7">
    <source>
        <dbReference type="SAM" id="MobiDB-lite"/>
    </source>
</evidence>
<dbReference type="GO" id="GO:0031177">
    <property type="term" value="F:phosphopantetheine binding"/>
    <property type="evidence" value="ECO:0007669"/>
    <property type="project" value="InterPro"/>
</dbReference>
<evidence type="ECO:0000313" key="9">
    <source>
        <dbReference type="EMBL" id="MBB3039626.1"/>
    </source>
</evidence>
<dbReference type="InterPro" id="IPR010071">
    <property type="entry name" value="AA_adenyl_dom"/>
</dbReference>
<dbReference type="GO" id="GO:0005829">
    <property type="term" value="C:cytosol"/>
    <property type="evidence" value="ECO:0007669"/>
    <property type="project" value="TreeGrafter"/>
</dbReference>
<proteinExistence type="inferred from homology"/>
<dbReference type="Gene3D" id="1.10.1200.10">
    <property type="entry name" value="ACP-like"/>
    <property type="match status" value="5"/>
</dbReference>
<feature type="region of interest" description="Disordered" evidence="7">
    <location>
        <begin position="6060"/>
        <end position="6080"/>
    </location>
</feature>
<dbReference type="Gene3D" id="3.30.559.30">
    <property type="entry name" value="Nonribosomal peptide synthetase, condensation domain"/>
    <property type="match status" value="8"/>
</dbReference>
<comment type="caution">
    <text evidence="9">The sequence shown here is derived from an EMBL/GenBank/DDBJ whole genome shotgun (WGS) entry which is preliminary data.</text>
</comment>
<dbReference type="Pfam" id="PF00975">
    <property type="entry name" value="Thioesterase"/>
    <property type="match status" value="1"/>
</dbReference>
<dbReference type="FunFam" id="3.40.50.980:FF:000002">
    <property type="entry name" value="Enterobactin synthetase component F"/>
    <property type="match status" value="2"/>
</dbReference>
<dbReference type="Pfam" id="PF00550">
    <property type="entry name" value="PP-binding"/>
    <property type="match status" value="6"/>
</dbReference>
<dbReference type="GO" id="GO:0072330">
    <property type="term" value="P:monocarboxylic acid biosynthetic process"/>
    <property type="evidence" value="ECO:0007669"/>
    <property type="project" value="UniProtKB-ARBA"/>
</dbReference>
<dbReference type="InterPro" id="IPR020802">
    <property type="entry name" value="TesA-like"/>
</dbReference>